<organism evidence="2 3">
    <name type="scientific">Sphagnum jensenii</name>
    <dbReference type="NCBI Taxonomy" id="128206"/>
    <lineage>
        <taxon>Eukaryota</taxon>
        <taxon>Viridiplantae</taxon>
        <taxon>Streptophyta</taxon>
        <taxon>Embryophyta</taxon>
        <taxon>Bryophyta</taxon>
        <taxon>Sphagnophytina</taxon>
        <taxon>Sphagnopsida</taxon>
        <taxon>Sphagnales</taxon>
        <taxon>Sphagnaceae</taxon>
        <taxon>Sphagnum</taxon>
    </lineage>
</organism>
<reference evidence="2" key="1">
    <citation type="submission" date="2024-02" db="EMBL/GenBank/DDBJ databases">
        <authorList>
            <consortium name="ELIXIR-Norway"/>
            <consortium name="Elixir Norway"/>
        </authorList>
    </citation>
    <scope>NUCLEOTIDE SEQUENCE</scope>
</reference>
<evidence type="ECO:0008006" key="4">
    <source>
        <dbReference type="Google" id="ProtNLM"/>
    </source>
</evidence>
<keyword evidence="1" id="KW-0472">Membrane</keyword>
<keyword evidence="3" id="KW-1185">Reference proteome</keyword>
<protein>
    <recommendedName>
        <fullName evidence="4">Lipid membrane protein</fullName>
    </recommendedName>
</protein>
<sequence length="235" mass="24102">MGASQSSSSLSIADTVTASVITQNVLNCSQSSSATQTTVFSGGSMFDSVSQSVNISQACLQNIKVSDTDATTIANQIQQQAAANAQALLPAFAGSSNVENLKTAITTNINTQNFVNGVQQAVANQSTTFLGLSFGDSATQSQTALQKAIQTAVANTNLTNTIMDTTKQDDNSTASGNPFALTDTDLYIVAIIIIGIVIIAILPSILKMASGGGNKTVDANTTTTQQAITPAPIKT</sequence>
<feature type="transmembrane region" description="Helical" evidence="1">
    <location>
        <begin position="186"/>
        <end position="206"/>
    </location>
</feature>
<dbReference type="Proteomes" id="UP001497444">
    <property type="component" value="Unassembled WGS sequence"/>
</dbReference>
<comment type="caution">
    <text evidence="2">The sequence shown here is derived from an EMBL/GenBank/DDBJ whole genome shotgun (WGS) entry which is preliminary data.</text>
</comment>
<proteinExistence type="predicted"/>
<dbReference type="EMBL" id="CAXAQS010000349">
    <property type="protein sequence ID" value="CAK9251262.1"/>
    <property type="molecule type" value="Genomic_DNA"/>
</dbReference>
<evidence type="ECO:0000256" key="1">
    <source>
        <dbReference type="SAM" id="Phobius"/>
    </source>
</evidence>
<accession>A0ABP0VCM6</accession>
<gene>
    <name evidence="2" type="ORF">CSSPJE1EN1_LOCUS26640</name>
</gene>
<evidence type="ECO:0000313" key="3">
    <source>
        <dbReference type="Proteomes" id="UP001497444"/>
    </source>
</evidence>
<evidence type="ECO:0000313" key="2">
    <source>
        <dbReference type="EMBL" id="CAK9251262.1"/>
    </source>
</evidence>
<keyword evidence="1" id="KW-0812">Transmembrane</keyword>
<keyword evidence="1" id="KW-1133">Transmembrane helix</keyword>
<name>A0ABP0VCM6_9BRYO</name>